<dbReference type="EMBL" id="LXQA010524382">
    <property type="protein sequence ID" value="MCI57161.1"/>
    <property type="molecule type" value="Genomic_DNA"/>
</dbReference>
<organism evidence="1 2">
    <name type="scientific">Trifolium medium</name>
    <dbReference type="NCBI Taxonomy" id="97028"/>
    <lineage>
        <taxon>Eukaryota</taxon>
        <taxon>Viridiplantae</taxon>
        <taxon>Streptophyta</taxon>
        <taxon>Embryophyta</taxon>
        <taxon>Tracheophyta</taxon>
        <taxon>Spermatophyta</taxon>
        <taxon>Magnoliopsida</taxon>
        <taxon>eudicotyledons</taxon>
        <taxon>Gunneridae</taxon>
        <taxon>Pentapetalae</taxon>
        <taxon>rosids</taxon>
        <taxon>fabids</taxon>
        <taxon>Fabales</taxon>
        <taxon>Fabaceae</taxon>
        <taxon>Papilionoideae</taxon>
        <taxon>50 kb inversion clade</taxon>
        <taxon>NPAAA clade</taxon>
        <taxon>Hologalegina</taxon>
        <taxon>IRL clade</taxon>
        <taxon>Trifolieae</taxon>
        <taxon>Trifolium</taxon>
    </lineage>
</organism>
<dbReference type="AlphaFoldDB" id="A0A392T7T9"/>
<protein>
    <submittedName>
        <fullName evidence="1">Uncharacterized protein</fullName>
    </submittedName>
</protein>
<sequence>MFVTMKNDKERNWLDYVRKIKDVVGINKIELLGDREEPRKDLRL</sequence>
<feature type="non-terminal residue" evidence="1">
    <location>
        <position position="44"/>
    </location>
</feature>
<name>A0A392T7T9_9FABA</name>
<proteinExistence type="predicted"/>
<accession>A0A392T7T9</accession>
<dbReference type="Proteomes" id="UP000265520">
    <property type="component" value="Unassembled WGS sequence"/>
</dbReference>
<reference evidence="1 2" key="1">
    <citation type="journal article" date="2018" name="Front. Plant Sci.">
        <title>Red Clover (Trifolium pratense) and Zigzag Clover (T. medium) - A Picture of Genomic Similarities and Differences.</title>
        <authorList>
            <person name="Dluhosova J."/>
            <person name="Istvanek J."/>
            <person name="Nedelnik J."/>
            <person name="Repkova J."/>
        </authorList>
    </citation>
    <scope>NUCLEOTIDE SEQUENCE [LARGE SCALE GENOMIC DNA]</scope>
    <source>
        <strain evidence="2">cv. 10/8</strain>
        <tissue evidence="1">Leaf</tissue>
    </source>
</reference>
<keyword evidence="2" id="KW-1185">Reference proteome</keyword>
<comment type="caution">
    <text evidence="1">The sequence shown here is derived from an EMBL/GenBank/DDBJ whole genome shotgun (WGS) entry which is preliminary data.</text>
</comment>
<evidence type="ECO:0000313" key="1">
    <source>
        <dbReference type="EMBL" id="MCI57161.1"/>
    </source>
</evidence>
<evidence type="ECO:0000313" key="2">
    <source>
        <dbReference type="Proteomes" id="UP000265520"/>
    </source>
</evidence>